<dbReference type="Gene3D" id="3.40.50.970">
    <property type="match status" value="1"/>
</dbReference>
<dbReference type="Pfam" id="PF02779">
    <property type="entry name" value="Transket_pyr"/>
    <property type="match status" value="1"/>
</dbReference>
<dbReference type="InterPro" id="IPR029061">
    <property type="entry name" value="THDP-binding"/>
</dbReference>
<accession>A0ABU0C034</accession>
<dbReference type="SUPFAM" id="SSF52518">
    <property type="entry name" value="Thiamin diphosphate-binding fold (THDP-binding)"/>
    <property type="match status" value="1"/>
</dbReference>
<sequence>MADTPATTASVSGRTRGMGELIDIAGKVTEIAPFGHTLAALASERPEIVGLTADMGRYSDILPFRDAHPTRFFNVGMAEQNLIMTAAGLAKTGKIAYCTTYSVFITRRAYDFVALACAHSMANVKIFAGMPGLVNGYGATHQATEDLNMMRGIADLTIIDPCDATELKQVVRAVADIPGTVYVRNLRGKVPVELGPDYVFEVGKAKVLRPGREVGIISAGYMTARALDAAKAAKDRGVDAGVLHVGTIKPFDAKSVIEFAKRFDRVIVAENHKTSGGLASLVVEALYDAGIVKPMIKIGLVDSFFECGSQEYLEAKYGVDTPRFLRAIVDGQ</sequence>
<dbReference type="InterPro" id="IPR033248">
    <property type="entry name" value="Transketolase_C"/>
</dbReference>
<dbReference type="Pfam" id="PF02780">
    <property type="entry name" value="Transketolase_C"/>
    <property type="match status" value="1"/>
</dbReference>
<comment type="caution">
    <text evidence="2">The sequence shown here is derived from an EMBL/GenBank/DDBJ whole genome shotgun (WGS) entry which is preliminary data.</text>
</comment>
<evidence type="ECO:0000259" key="1">
    <source>
        <dbReference type="SMART" id="SM00861"/>
    </source>
</evidence>
<dbReference type="EC" id="2.2.1.1" evidence="2"/>
<dbReference type="Proteomes" id="UP001230207">
    <property type="component" value="Unassembled WGS sequence"/>
</dbReference>
<feature type="domain" description="Transketolase-like pyrimidine-binding" evidence="1">
    <location>
        <begin position="28"/>
        <end position="192"/>
    </location>
</feature>
<dbReference type="InterPro" id="IPR051157">
    <property type="entry name" value="PDH/Transketolase"/>
</dbReference>
<keyword evidence="2" id="KW-0808">Transferase</keyword>
<reference evidence="2 3" key="1">
    <citation type="submission" date="2023-07" db="EMBL/GenBank/DDBJ databases">
        <title>Genomic Encyclopedia of Type Strains, Phase IV (KMG-IV): sequencing the most valuable type-strain genomes for metagenomic binning, comparative biology and taxonomic classification.</title>
        <authorList>
            <person name="Goeker M."/>
        </authorList>
    </citation>
    <scope>NUCLEOTIDE SEQUENCE [LARGE SCALE GENOMIC DNA]</scope>
    <source>
        <strain evidence="2 3">DSM 1112</strain>
    </source>
</reference>
<proteinExistence type="predicted"/>
<evidence type="ECO:0000313" key="2">
    <source>
        <dbReference type="EMBL" id="MDQ0323271.1"/>
    </source>
</evidence>
<dbReference type="GO" id="GO:0004802">
    <property type="term" value="F:transketolase activity"/>
    <property type="evidence" value="ECO:0007669"/>
    <property type="project" value="UniProtKB-EC"/>
</dbReference>
<evidence type="ECO:0000313" key="3">
    <source>
        <dbReference type="Proteomes" id="UP001230207"/>
    </source>
</evidence>
<organism evidence="2 3">
    <name type="scientific">Pararhizobium capsulatum DSM 1112</name>
    <dbReference type="NCBI Taxonomy" id="1121113"/>
    <lineage>
        <taxon>Bacteria</taxon>
        <taxon>Pseudomonadati</taxon>
        <taxon>Pseudomonadota</taxon>
        <taxon>Alphaproteobacteria</taxon>
        <taxon>Hyphomicrobiales</taxon>
        <taxon>Rhizobiaceae</taxon>
        <taxon>Rhizobium/Agrobacterium group</taxon>
        <taxon>Pararhizobium</taxon>
    </lineage>
</organism>
<protein>
    <submittedName>
        <fullName evidence="2">Transketolase</fullName>
        <ecNumber evidence="2">2.2.1.1</ecNumber>
    </submittedName>
</protein>
<dbReference type="RefSeq" id="WP_307235699.1">
    <property type="nucleotide sequence ID" value="NZ_JAUSVF010000003.1"/>
</dbReference>
<gene>
    <name evidence="2" type="ORF">QO002_005477</name>
</gene>
<dbReference type="InterPro" id="IPR005475">
    <property type="entry name" value="Transketolase-like_Pyr-bd"/>
</dbReference>
<dbReference type="PANTHER" id="PTHR43825">
    <property type="entry name" value="PYRUVATE DEHYDROGENASE E1 COMPONENT"/>
    <property type="match status" value="1"/>
</dbReference>
<keyword evidence="3" id="KW-1185">Reference proteome</keyword>
<dbReference type="PANTHER" id="PTHR43825:SF1">
    <property type="entry name" value="TRANSKETOLASE-LIKE PYRIMIDINE-BINDING DOMAIN-CONTAINING PROTEIN"/>
    <property type="match status" value="1"/>
</dbReference>
<dbReference type="EMBL" id="JAUSVF010000003">
    <property type="protein sequence ID" value="MDQ0323271.1"/>
    <property type="molecule type" value="Genomic_DNA"/>
</dbReference>
<dbReference type="InterPro" id="IPR009014">
    <property type="entry name" value="Transketo_C/PFOR_II"/>
</dbReference>
<dbReference type="CDD" id="cd07033">
    <property type="entry name" value="TPP_PYR_DXS_TK_like"/>
    <property type="match status" value="1"/>
</dbReference>
<dbReference type="SMART" id="SM00861">
    <property type="entry name" value="Transket_pyr"/>
    <property type="match status" value="1"/>
</dbReference>
<dbReference type="SUPFAM" id="SSF52922">
    <property type="entry name" value="TK C-terminal domain-like"/>
    <property type="match status" value="1"/>
</dbReference>
<name>A0ABU0C034_9HYPH</name>
<dbReference type="Gene3D" id="3.40.50.920">
    <property type="match status" value="1"/>
</dbReference>